<dbReference type="EMBL" id="VSSQ01066594">
    <property type="protein sequence ID" value="MPN19103.1"/>
    <property type="molecule type" value="Genomic_DNA"/>
</dbReference>
<accession>A0A645G505</accession>
<reference evidence="1" key="1">
    <citation type="submission" date="2019-08" db="EMBL/GenBank/DDBJ databases">
        <authorList>
            <person name="Kucharzyk K."/>
            <person name="Murdoch R.W."/>
            <person name="Higgins S."/>
            <person name="Loffler F."/>
        </authorList>
    </citation>
    <scope>NUCLEOTIDE SEQUENCE</scope>
</reference>
<dbReference type="InterPro" id="IPR036866">
    <property type="entry name" value="RibonucZ/Hydroxyglut_hydro"/>
</dbReference>
<organism evidence="1">
    <name type="scientific">bioreactor metagenome</name>
    <dbReference type="NCBI Taxonomy" id="1076179"/>
    <lineage>
        <taxon>unclassified sequences</taxon>
        <taxon>metagenomes</taxon>
        <taxon>ecological metagenomes</taxon>
    </lineage>
</organism>
<sequence length="169" mass="19538">MDALQSDYDVKSVITGKQAEITKGQLVIHGLLTETYSNNENDNSQIWYLEWHGLRYLLLGDISSEMERELVRKYPKLQADIVKLAHHGSSTSSSDYLLRNIQPQLAVISSGYQNRYHHPSPEVIQRLQDYRINYFNTAEVGDIQIIFGYFFNLLHTSKDEFVIIRSVIT</sequence>
<dbReference type="AlphaFoldDB" id="A0A645G505"/>
<comment type="caution">
    <text evidence="1">The sequence shown here is derived from an EMBL/GenBank/DDBJ whole genome shotgun (WGS) entry which is preliminary data.</text>
</comment>
<dbReference type="PANTHER" id="PTHR30619:SF1">
    <property type="entry name" value="RECOMBINATION PROTEIN 2"/>
    <property type="match status" value="1"/>
</dbReference>
<dbReference type="SUPFAM" id="SSF56281">
    <property type="entry name" value="Metallo-hydrolase/oxidoreductase"/>
    <property type="match status" value="1"/>
</dbReference>
<name>A0A645G505_9ZZZZ</name>
<evidence type="ECO:0000313" key="1">
    <source>
        <dbReference type="EMBL" id="MPN19103.1"/>
    </source>
</evidence>
<dbReference type="Gene3D" id="3.60.15.10">
    <property type="entry name" value="Ribonuclease Z/Hydroxyacylglutathione hydrolase-like"/>
    <property type="match status" value="1"/>
</dbReference>
<gene>
    <name evidence="1" type="ORF">SDC9_166469</name>
</gene>
<dbReference type="InterPro" id="IPR052159">
    <property type="entry name" value="Competence_DNA_uptake"/>
</dbReference>
<dbReference type="PANTHER" id="PTHR30619">
    <property type="entry name" value="DNA INTERNALIZATION/COMPETENCE PROTEIN COMEC/REC2"/>
    <property type="match status" value="1"/>
</dbReference>
<evidence type="ECO:0008006" key="2">
    <source>
        <dbReference type="Google" id="ProtNLM"/>
    </source>
</evidence>
<protein>
    <recommendedName>
        <fullName evidence="2">ComE operon protein 3</fullName>
    </recommendedName>
</protein>
<proteinExistence type="predicted"/>